<accession>A0A3S9P4Y2</accession>
<dbReference type="RefSeq" id="WP_126615596.1">
    <property type="nucleotide sequence ID" value="NZ_CP034562.1"/>
</dbReference>
<gene>
    <name evidence="2" type="ORF">EI427_13770</name>
</gene>
<evidence type="ECO:0000256" key="1">
    <source>
        <dbReference type="SAM" id="Phobius"/>
    </source>
</evidence>
<dbReference type="OrthoDB" id="1119916at2"/>
<keyword evidence="1" id="KW-0472">Membrane</keyword>
<proteinExistence type="predicted"/>
<keyword evidence="3" id="KW-1185">Reference proteome</keyword>
<protein>
    <submittedName>
        <fullName evidence="2">Uncharacterized protein</fullName>
    </submittedName>
</protein>
<feature type="transmembrane region" description="Helical" evidence="1">
    <location>
        <begin position="31"/>
        <end position="48"/>
    </location>
</feature>
<feature type="transmembrane region" description="Helical" evidence="1">
    <location>
        <begin position="6"/>
        <end position="24"/>
    </location>
</feature>
<name>A0A3S9P4Y2_9BACT</name>
<dbReference type="Proteomes" id="UP000267268">
    <property type="component" value="Chromosome 1"/>
</dbReference>
<dbReference type="AlphaFoldDB" id="A0A3S9P4Y2"/>
<reference evidence="2 3" key="1">
    <citation type="submission" date="2018-12" db="EMBL/GenBank/DDBJ databases">
        <title>Flammeovirga pectinis sp. nov., isolated from the gut of the Korean scallop, Patinopecten yessoensis.</title>
        <authorList>
            <person name="Bae J.-W."/>
            <person name="Jeong Y.-S."/>
            <person name="Kang W."/>
        </authorList>
    </citation>
    <scope>NUCLEOTIDE SEQUENCE [LARGE SCALE GENOMIC DNA]</scope>
    <source>
        <strain evidence="2 3">L12M1</strain>
    </source>
</reference>
<feature type="transmembrane region" description="Helical" evidence="1">
    <location>
        <begin position="63"/>
        <end position="82"/>
    </location>
</feature>
<feature type="transmembrane region" description="Helical" evidence="1">
    <location>
        <begin position="129"/>
        <end position="148"/>
    </location>
</feature>
<sequence length="294" mass="33401">MINLGFLRTLFLTLLFGFLQFLIAQAEAIHIVVILALLFTLIAGMHSYRSDEKLLLNLLEFPVGYYAFEYAVIIGLSSFGILFSSQPQFWFIGIFLGSLISFLPTKIEIDTTGFSIPLPFSKTAFEWKAGMRNGGIWGLVIGFAVTFLGVLRFELLIVGIFLMNLSIVGFFKFNEPRVLLYAVADSPVGLLTTKIHTSFKIYFILNVPYLLIGLIFYTSLFYILVYLFIVTAIIIMLAILMKYASYEPETASFANSPLLGFYYICLFIPFLLPIPLLVSIRTWRRASKQLSFFY</sequence>
<feature type="transmembrane region" description="Helical" evidence="1">
    <location>
        <begin position="261"/>
        <end position="280"/>
    </location>
</feature>
<evidence type="ECO:0000313" key="3">
    <source>
        <dbReference type="Proteomes" id="UP000267268"/>
    </source>
</evidence>
<keyword evidence="1" id="KW-1133">Transmembrane helix</keyword>
<feature type="transmembrane region" description="Helical" evidence="1">
    <location>
        <begin position="155"/>
        <end position="173"/>
    </location>
</feature>
<dbReference type="EMBL" id="CP034562">
    <property type="protein sequence ID" value="AZQ63270.1"/>
    <property type="molecule type" value="Genomic_DNA"/>
</dbReference>
<feature type="transmembrane region" description="Helical" evidence="1">
    <location>
        <begin position="89"/>
        <end position="109"/>
    </location>
</feature>
<dbReference type="KEGG" id="fll:EI427_13770"/>
<keyword evidence="1" id="KW-0812">Transmembrane</keyword>
<organism evidence="2 3">
    <name type="scientific">Flammeovirga pectinis</name>
    <dbReference type="NCBI Taxonomy" id="2494373"/>
    <lineage>
        <taxon>Bacteria</taxon>
        <taxon>Pseudomonadati</taxon>
        <taxon>Bacteroidota</taxon>
        <taxon>Cytophagia</taxon>
        <taxon>Cytophagales</taxon>
        <taxon>Flammeovirgaceae</taxon>
        <taxon>Flammeovirga</taxon>
    </lineage>
</organism>
<feature type="transmembrane region" description="Helical" evidence="1">
    <location>
        <begin position="224"/>
        <end position="241"/>
    </location>
</feature>
<feature type="transmembrane region" description="Helical" evidence="1">
    <location>
        <begin position="199"/>
        <end position="217"/>
    </location>
</feature>
<evidence type="ECO:0000313" key="2">
    <source>
        <dbReference type="EMBL" id="AZQ63270.1"/>
    </source>
</evidence>